<evidence type="ECO:0000256" key="1">
    <source>
        <dbReference type="ARBA" id="ARBA00006111"/>
    </source>
</evidence>
<gene>
    <name evidence="5" type="ORF">OCBIM_22013227mg</name>
</gene>
<dbReference type="AlphaFoldDB" id="A0A0L8HJG6"/>
<feature type="region of interest" description="Disordered" evidence="4">
    <location>
        <begin position="1"/>
        <end position="29"/>
    </location>
</feature>
<protein>
    <recommendedName>
        <fullName evidence="3">Biogenesis of lysosome-related organelles complex 1 subunit 7</fullName>
    </recommendedName>
</protein>
<dbReference type="GO" id="GO:2000300">
    <property type="term" value="P:regulation of synaptic vesicle exocytosis"/>
    <property type="evidence" value="ECO:0007669"/>
    <property type="project" value="TreeGrafter"/>
</dbReference>
<evidence type="ECO:0000313" key="5">
    <source>
        <dbReference type="EMBL" id="KOF89367.1"/>
    </source>
</evidence>
<evidence type="ECO:0000256" key="3">
    <source>
        <dbReference type="ARBA" id="ARBA00033330"/>
    </source>
</evidence>
<accession>A0A0L8HJG6</accession>
<evidence type="ECO:0000256" key="2">
    <source>
        <dbReference type="ARBA" id="ARBA00023054"/>
    </source>
</evidence>
<dbReference type="GO" id="GO:0008333">
    <property type="term" value="P:endosome to lysosome transport"/>
    <property type="evidence" value="ECO:0007669"/>
    <property type="project" value="TreeGrafter"/>
</dbReference>
<reference evidence="5" key="1">
    <citation type="submission" date="2015-07" db="EMBL/GenBank/DDBJ databases">
        <title>MeaNS - Measles Nucleotide Surveillance Program.</title>
        <authorList>
            <person name="Tran T."/>
            <person name="Druce J."/>
        </authorList>
    </citation>
    <scope>NUCLEOTIDE SEQUENCE</scope>
    <source>
        <strain evidence="5">UCB-OBI-ISO-001</strain>
        <tissue evidence="5">Gonad</tissue>
    </source>
</reference>
<evidence type="ECO:0000256" key="4">
    <source>
        <dbReference type="SAM" id="MobiDB-lite"/>
    </source>
</evidence>
<dbReference type="Pfam" id="PF14712">
    <property type="entry name" value="Snapin_Pallidin"/>
    <property type="match status" value="1"/>
</dbReference>
<dbReference type="GO" id="GO:0006886">
    <property type="term" value="P:intracellular protein transport"/>
    <property type="evidence" value="ECO:0007669"/>
    <property type="project" value="InterPro"/>
</dbReference>
<dbReference type="GO" id="GO:0099078">
    <property type="term" value="C:BORC complex"/>
    <property type="evidence" value="ECO:0007669"/>
    <property type="project" value="TreeGrafter"/>
</dbReference>
<organism evidence="5">
    <name type="scientific">Octopus bimaculoides</name>
    <name type="common">California two-spotted octopus</name>
    <dbReference type="NCBI Taxonomy" id="37653"/>
    <lineage>
        <taxon>Eukaryota</taxon>
        <taxon>Metazoa</taxon>
        <taxon>Spiralia</taxon>
        <taxon>Lophotrochozoa</taxon>
        <taxon>Mollusca</taxon>
        <taxon>Cephalopoda</taxon>
        <taxon>Coleoidea</taxon>
        <taxon>Octopodiformes</taxon>
        <taxon>Octopoda</taxon>
        <taxon>Incirrata</taxon>
        <taxon>Octopodidae</taxon>
        <taxon>Octopus</taxon>
    </lineage>
</organism>
<dbReference type="InterPro" id="IPR028119">
    <property type="entry name" value="Snapin/Pallidin/Snn1"/>
</dbReference>
<dbReference type="InterPro" id="IPR017246">
    <property type="entry name" value="Snapin"/>
</dbReference>
<dbReference type="EMBL" id="KQ418002">
    <property type="protein sequence ID" value="KOF89367.1"/>
    <property type="molecule type" value="Genomic_DNA"/>
</dbReference>
<dbReference type="KEGG" id="obi:106870326"/>
<dbReference type="OrthoDB" id="5399166at2759"/>
<dbReference type="GO" id="GO:0031083">
    <property type="term" value="C:BLOC-1 complex"/>
    <property type="evidence" value="ECO:0007669"/>
    <property type="project" value="InterPro"/>
</dbReference>
<dbReference type="GO" id="GO:0032418">
    <property type="term" value="P:lysosome localization"/>
    <property type="evidence" value="ECO:0007669"/>
    <property type="project" value="TreeGrafter"/>
</dbReference>
<dbReference type="OMA" id="LNMHIRE"/>
<keyword evidence="2" id="KW-0175">Coiled coil</keyword>
<comment type="similarity">
    <text evidence="1">Belongs to the SNAPIN family.</text>
</comment>
<name>A0A0L8HJG6_OCTBM</name>
<dbReference type="STRING" id="37653.A0A0L8HJG6"/>
<feature type="region of interest" description="Disordered" evidence="4">
    <location>
        <begin position="131"/>
        <end position="153"/>
    </location>
</feature>
<sequence length="153" mass="17177">MAEASYSLMGGKNLTDTSPTSYSSSSEMMQNNLQQDDQLDTRTVIASGLVDLMRPAVTEIDSRVNEVRESQVELRQQIDSLAIDLKKISDSQQVPVDLEPYVKKLSNARRRVMLVNNILQNVQERLNKLHNNVSKETARRKALLDPPSPGKPK</sequence>
<dbReference type="GO" id="GO:0008021">
    <property type="term" value="C:synaptic vesicle"/>
    <property type="evidence" value="ECO:0007669"/>
    <property type="project" value="TreeGrafter"/>
</dbReference>
<feature type="compositionally biased region" description="Low complexity" evidence="4">
    <location>
        <begin position="15"/>
        <end position="29"/>
    </location>
</feature>
<dbReference type="GO" id="GO:0000149">
    <property type="term" value="F:SNARE binding"/>
    <property type="evidence" value="ECO:0007669"/>
    <property type="project" value="TreeGrafter"/>
</dbReference>
<dbReference type="GO" id="GO:0016079">
    <property type="term" value="P:synaptic vesicle exocytosis"/>
    <property type="evidence" value="ECO:0007669"/>
    <property type="project" value="TreeGrafter"/>
</dbReference>
<dbReference type="PANTHER" id="PTHR31305:SF2">
    <property type="entry name" value="SNARE-ASSOCIATED PROTEIN SNAPIN"/>
    <property type="match status" value="1"/>
</dbReference>
<dbReference type="PANTHER" id="PTHR31305">
    <property type="entry name" value="SNARE-ASSOCIATED PROTEIN SNAPIN"/>
    <property type="match status" value="1"/>
</dbReference>
<proteinExistence type="inferred from homology"/>
<dbReference type="GO" id="GO:0007040">
    <property type="term" value="P:lysosome organization"/>
    <property type="evidence" value="ECO:0007669"/>
    <property type="project" value="TreeGrafter"/>
</dbReference>